<feature type="transmembrane region" description="Helical" evidence="7">
    <location>
        <begin position="92"/>
        <end position="113"/>
    </location>
</feature>
<keyword evidence="2 7" id="KW-0813">Transport</keyword>
<dbReference type="SUPFAM" id="SSF161098">
    <property type="entry name" value="MetI-like"/>
    <property type="match status" value="1"/>
</dbReference>
<keyword evidence="3" id="KW-1003">Cell membrane</keyword>
<gene>
    <name evidence="9" type="ORF">OW763_11010</name>
</gene>
<comment type="caution">
    <text evidence="9">The sequence shown here is derived from an EMBL/GenBank/DDBJ whole genome shotgun (WGS) entry which is preliminary data.</text>
</comment>
<evidence type="ECO:0000256" key="1">
    <source>
        <dbReference type="ARBA" id="ARBA00004651"/>
    </source>
</evidence>
<dbReference type="InterPro" id="IPR000515">
    <property type="entry name" value="MetI-like"/>
</dbReference>
<reference evidence="9" key="1">
    <citation type="submission" date="2022-12" db="EMBL/GenBank/DDBJ databases">
        <authorList>
            <person name="Wang J."/>
        </authorList>
    </citation>
    <scope>NUCLEOTIDE SEQUENCE</scope>
    <source>
        <strain evidence="9">HY-45-18</strain>
    </source>
</reference>
<keyword evidence="10" id="KW-1185">Reference proteome</keyword>
<evidence type="ECO:0000256" key="6">
    <source>
        <dbReference type="ARBA" id="ARBA00023136"/>
    </source>
</evidence>
<dbReference type="Gene3D" id="1.10.3720.10">
    <property type="entry name" value="MetI-like"/>
    <property type="match status" value="1"/>
</dbReference>
<protein>
    <submittedName>
        <fullName evidence="9">Sugar ABC transporter permease</fullName>
    </submittedName>
</protein>
<feature type="transmembrane region" description="Helical" evidence="7">
    <location>
        <begin position="233"/>
        <end position="255"/>
    </location>
</feature>
<dbReference type="CDD" id="cd06261">
    <property type="entry name" value="TM_PBP2"/>
    <property type="match status" value="1"/>
</dbReference>
<dbReference type="EMBL" id="JAPQER010000004">
    <property type="protein sequence ID" value="MCY6484871.1"/>
    <property type="molecule type" value="Genomic_DNA"/>
</dbReference>
<dbReference type="RefSeq" id="WP_268041195.1">
    <property type="nucleotide sequence ID" value="NZ_JAPQER010000004.1"/>
</dbReference>
<keyword evidence="6 7" id="KW-0472">Membrane</keyword>
<accession>A0ABT4D0V5</accession>
<proteinExistence type="inferred from homology"/>
<evidence type="ECO:0000256" key="7">
    <source>
        <dbReference type="RuleBase" id="RU363032"/>
    </source>
</evidence>
<feature type="transmembrane region" description="Helical" evidence="7">
    <location>
        <begin position="125"/>
        <end position="142"/>
    </location>
</feature>
<dbReference type="PROSITE" id="PS50928">
    <property type="entry name" value="ABC_TM1"/>
    <property type="match status" value="1"/>
</dbReference>
<keyword evidence="5 7" id="KW-1133">Transmembrane helix</keyword>
<evidence type="ECO:0000256" key="5">
    <source>
        <dbReference type="ARBA" id="ARBA00022989"/>
    </source>
</evidence>
<comment type="subcellular location">
    <subcellularLocation>
        <location evidence="1 7">Cell membrane</location>
        <topology evidence="1 7">Multi-pass membrane protein</topology>
    </subcellularLocation>
</comment>
<dbReference type="PANTHER" id="PTHR43005:SF1">
    <property type="entry name" value="SPERMIDINE_PUTRESCINE TRANSPORT SYSTEM PERMEASE PROTEIN"/>
    <property type="match status" value="1"/>
</dbReference>
<dbReference type="Pfam" id="PF00528">
    <property type="entry name" value="BPD_transp_1"/>
    <property type="match status" value="1"/>
</dbReference>
<keyword evidence="4 7" id="KW-0812">Transmembrane</keyword>
<feature type="transmembrane region" description="Helical" evidence="7">
    <location>
        <begin position="28"/>
        <end position="47"/>
    </location>
</feature>
<feature type="domain" description="ABC transmembrane type-1" evidence="8">
    <location>
        <begin position="88"/>
        <end position="302"/>
    </location>
</feature>
<evidence type="ECO:0000259" key="8">
    <source>
        <dbReference type="PROSITE" id="PS50928"/>
    </source>
</evidence>
<dbReference type="PANTHER" id="PTHR43005">
    <property type="entry name" value="BLR7065 PROTEIN"/>
    <property type="match status" value="1"/>
</dbReference>
<evidence type="ECO:0000256" key="4">
    <source>
        <dbReference type="ARBA" id="ARBA00022692"/>
    </source>
</evidence>
<evidence type="ECO:0000313" key="9">
    <source>
        <dbReference type="EMBL" id="MCY6484871.1"/>
    </source>
</evidence>
<organism evidence="9 10">
    <name type="scientific">Clostridium aestuarii</name>
    <dbReference type="NCBI Taxonomy" id="338193"/>
    <lineage>
        <taxon>Bacteria</taxon>
        <taxon>Bacillati</taxon>
        <taxon>Bacillota</taxon>
        <taxon>Clostridia</taxon>
        <taxon>Eubacteriales</taxon>
        <taxon>Clostridiaceae</taxon>
        <taxon>Clostridium</taxon>
    </lineage>
</organism>
<feature type="transmembrane region" description="Helical" evidence="7">
    <location>
        <begin position="175"/>
        <end position="197"/>
    </location>
</feature>
<comment type="similarity">
    <text evidence="7">Belongs to the binding-protein-dependent transport system permease family.</text>
</comment>
<name>A0ABT4D0V5_9CLOT</name>
<dbReference type="InterPro" id="IPR035906">
    <property type="entry name" value="MetI-like_sf"/>
</dbReference>
<sequence>MMQVNPKALKKKTKAGNYNLAQTKWTPLWFLLPAILIMAIIILYPLFYEIKLSFQNVTLMNLTSGKYPTVGFDNYIQIFTDKLFYTTLLRTVIWTVVNVFFHVSFGLFLAILLNRKLPGKGLLRIILILPWAIPQYIAALTWKGMFNVEYGAVNNILIHLFGNNAAVSWLSDPHWSFIACIICNIWLGIPFMMMISLGGLQSIPNELYEAADIDGATSWQKFKNITLPLLKPVLTPAIVLGTVWTFNMVNVIYIITSGAASEEAQILVTLVYKKAFEYYRYGYAAAFSVIIFLILLSFSSFFIRAQKLED</sequence>
<dbReference type="Proteomes" id="UP001078443">
    <property type="component" value="Unassembled WGS sequence"/>
</dbReference>
<dbReference type="SUPFAM" id="SSF160964">
    <property type="entry name" value="MalF N-terminal region-like"/>
    <property type="match status" value="1"/>
</dbReference>
<feature type="transmembrane region" description="Helical" evidence="7">
    <location>
        <begin position="281"/>
        <end position="303"/>
    </location>
</feature>
<evidence type="ECO:0000313" key="10">
    <source>
        <dbReference type="Proteomes" id="UP001078443"/>
    </source>
</evidence>
<evidence type="ECO:0000256" key="3">
    <source>
        <dbReference type="ARBA" id="ARBA00022475"/>
    </source>
</evidence>
<evidence type="ECO:0000256" key="2">
    <source>
        <dbReference type="ARBA" id="ARBA00022448"/>
    </source>
</evidence>